<name>A0A4Q0MIH0_9HYPH</name>
<gene>
    <name evidence="2" type="ORF">EK403_09545</name>
</gene>
<accession>A0A4Q0MIH0</accession>
<evidence type="ECO:0000256" key="1">
    <source>
        <dbReference type="SAM" id="Phobius"/>
    </source>
</evidence>
<keyword evidence="1" id="KW-1133">Transmembrane helix</keyword>
<feature type="transmembrane region" description="Helical" evidence="1">
    <location>
        <begin position="34"/>
        <end position="50"/>
    </location>
</feature>
<evidence type="ECO:0000313" key="3">
    <source>
        <dbReference type="Proteomes" id="UP000289708"/>
    </source>
</evidence>
<keyword evidence="3" id="KW-1185">Reference proteome</keyword>
<reference evidence="2 3" key="1">
    <citation type="submission" date="2018-12" db="EMBL/GenBank/DDBJ databases">
        <title>bacterium Hansschlegelia zhihuaiae S113.</title>
        <authorList>
            <person name="He J."/>
        </authorList>
    </citation>
    <scope>NUCLEOTIDE SEQUENCE [LARGE SCALE GENOMIC DNA]</scope>
    <source>
        <strain evidence="2 3">S 113</strain>
    </source>
</reference>
<dbReference type="Proteomes" id="UP000289708">
    <property type="component" value="Unassembled WGS sequence"/>
</dbReference>
<organism evidence="2 3">
    <name type="scientific">Hansschlegelia zhihuaiae</name>
    <dbReference type="NCBI Taxonomy" id="405005"/>
    <lineage>
        <taxon>Bacteria</taxon>
        <taxon>Pseudomonadati</taxon>
        <taxon>Pseudomonadota</taxon>
        <taxon>Alphaproteobacteria</taxon>
        <taxon>Hyphomicrobiales</taxon>
        <taxon>Methylopilaceae</taxon>
        <taxon>Hansschlegelia</taxon>
    </lineage>
</organism>
<sequence>MQDWLPPALIIAALGVWASGALDRPGFEGAGEGLAIGAAICAPVWIFHMWRRARERRGDRD</sequence>
<keyword evidence="1" id="KW-0812">Transmembrane</keyword>
<proteinExistence type="predicted"/>
<comment type="caution">
    <text evidence="2">The sequence shown here is derived from an EMBL/GenBank/DDBJ whole genome shotgun (WGS) entry which is preliminary data.</text>
</comment>
<keyword evidence="1" id="KW-0472">Membrane</keyword>
<protein>
    <submittedName>
        <fullName evidence="2">Uncharacterized protein</fullName>
    </submittedName>
</protein>
<evidence type="ECO:0000313" key="2">
    <source>
        <dbReference type="EMBL" id="RXF73437.1"/>
    </source>
</evidence>
<dbReference type="RefSeq" id="WP_128777268.1">
    <property type="nucleotide sequence ID" value="NZ_RYFI01000008.1"/>
</dbReference>
<dbReference type="EMBL" id="RYFI01000008">
    <property type="protein sequence ID" value="RXF73437.1"/>
    <property type="molecule type" value="Genomic_DNA"/>
</dbReference>
<dbReference type="AlphaFoldDB" id="A0A4Q0MIH0"/>